<evidence type="ECO:0000256" key="1">
    <source>
        <dbReference type="ARBA" id="ARBA00004651"/>
    </source>
</evidence>
<protein>
    <submittedName>
        <fullName evidence="4">Potassium channel protein</fullName>
    </submittedName>
</protein>
<dbReference type="PANTHER" id="PTHR43833">
    <property type="entry name" value="POTASSIUM CHANNEL PROTEIN 2-RELATED-RELATED"/>
    <property type="match status" value="1"/>
</dbReference>
<dbReference type="SUPFAM" id="SSF51735">
    <property type="entry name" value="NAD(P)-binding Rossmann-fold domains"/>
    <property type="match status" value="2"/>
</dbReference>
<sequence length="576" mass="63268">MSFSRNLKSRIIVCGLGATGYRIFCLLRQHGANVVGINDTPLSGETHADFILGDMQSSATLLAAGIQDAQAIVLASSDDGINLATLMQARILNPRIRIVNRLFNTSLGDRLDNTLPDHITMSVASLSAPIFTFMALGNHAIGQLQLFNQTWPIHEEVIDQDHHWLGRPLNDLWEDRNRMLIYYLPANHSIDLITATRNGQRLQIGDRLIVGTKPRVRSNKRSFRQNLMKVGLAFHYLKENSRALLISIFLLLITILAGTVVYFSSVLRTSPIDALYFAVSLITGAGDSLIPVQNVSNALKLFTIVVMLVGAAVIGLSYALLNDFILGTRFDRFWEVARIPQRGHFIVCGLGGVGMQIVNQLHSYGHEVVVIEQDPNCRFISTVRSLRIPVIIGDASLPATLKAANFEQAQTLLAVTSNDTANLEIALNAKGIKPKVNVIVRYQDPKFAQMARHVFDFEAVLSPTEVAAPAFAAAALGGRILGNGMTADRLWVALATVITPGHPFCGQQVEAIAVNCDCVPLYAITRCETIHGWDLLNVCLHPGDVLYLTMPAHQIEMLWRSHPHQTLGSPMLNSEN</sequence>
<feature type="domain" description="RCK N-terminal" evidence="3">
    <location>
        <begin position="342"/>
        <end position="461"/>
    </location>
</feature>
<accession>A0A7C3KER2</accession>
<gene>
    <name evidence="4" type="ORF">ENR64_06985</name>
</gene>
<name>A0A7C3KER2_9CYAN</name>
<dbReference type="InterPro" id="IPR003148">
    <property type="entry name" value="RCK_N"/>
</dbReference>
<keyword evidence="2" id="KW-0472">Membrane</keyword>
<organism evidence="4">
    <name type="scientific">Oscillatoriales cyanobacterium SpSt-418</name>
    <dbReference type="NCBI Taxonomy" id="2282169"/>
    <lineage>
        <taxon>Bacteria</taxon>
        <taxon>Bacillati</taxon>
        <taxon>Cyanobacteriota</taxon>
        <taxon>Cyanophyceae</taxon>
        <taxon>Oscillatoriophycideae</taxon>
        <taxon>Oscillatoriales</taxon>
    </lineage>
</organism>
<evidence type="ECO:0000256" key="2">
    <source>
        <dbReference type="SAM" id="Phobius"/>
    </source>
</evidence>
<dbReference type="PROSITE" id="PS51201">
    <property type="entry name" value="RCK_N"/>
    <property type="match status" value="1"/>
</dbReference>
<keyword evidence="4" id="KW-0813">Transport</keyword>
<dbReference type="PANTHER" id="PTHR43833:SF11">
    <property type="entry name" value="VOLTAGE-GATED POTASSIUM CHANNEL KCH"/>
    <property type="match status" value="1"/>
</dbReference>
<keyword evidence="4" id="KW-0407">Ion channel</keyword>
<comment type="caution">
    <text evidence="4">The sequence shown here is derived from an EMBL/GenBank/DDBJ whole genome shotgun (WGS) entry which is preliminary data.</text>
</comment>
<evidence type="ECO:0000313" key="4">
    <source>
        <dbReference type="EMBL" id="HFM97502.1"/>
    </source>
</evidence>
<dbReference type="InterPro" id="IPR050721">
    <property type="entry name" value="Trk_Ktr_HKT_K-transport"/>
</dbReference>
<dbReference type="GO" id="GO:0005886">
    <property type="term" value="C:plasma membrane"/>
    <property type="evidence" value="ECO:0007669"/>
    <property type="project" value="UniProtKB-SubCell"/>
</dbReference>
<feature type="transmembrane region" description="Helical" evidence="2">
    <location>
        <begin position="243"/>
        <end position="263"/>
    </location>
</feature>
<keyword evidence="2" id="KW-0812">Transmembrane</keyword>
<dbReference type="Gene3D" id="3.40.50.720">
    <property type="entry name" value="NAD(P)-binding Rossmann-like Domain"/>
    <property type="match status" value="2"/>
</dbReference>
<comment type="subcellular location">
    <subcellularLocation>
        <location evidence="1">Cell membrane</location>
        <topology evidence="1">Multi-pass membrane protein</topology>
    </subcellularLocation>
</comment>
<keyword evidence="4" id="KW-0406">Ion transport</keyword>
<proteinExistence type="predicted"/>
<feature type="transmembrane region" description="Helical" evidence="2">
    <location>
        <begin position="275"/>
        <end position="292"/>
    </location>
</feature>
<dbReference type="AlphaFoldDB" id="A0A7C3KER2"/>
<dbReference type="Gene3D" id="1.10.287.70">
    <property type="match status" value="1"/>
</dbReference>
<evidence type="ECO:0000259" key="3">
    <source>
        <dbReference type="PROSITE" id="PS51201"/>
    </source>
</evidence>
<dbReference type="SUPFAM" id="SSF81324">
    <property type="entry name" value="Voltage-gated potassium channels"/>
    <property type="match status" value="1"/>
</dbReference>
<reference evidence="4" key="1">
    <citation type="journal article" date="2020" name="mSystems">
        <title>Genome- and Community-Level Interaction Insights into Carbon Utilization and Element Cycling Functions of Hydrothermarchaeota in Hydrothermal Sediment.</title>
        <authorList>
            <person name="Zhou Z."/>
            <person name="Liu Y."/>
            <person name="Xu W."/>
            <person name="Pan J."/>
            <person name="Luo Z.H."/>
            <person name="Li M."/>
        </authorList>
    </citation>
    <scope>NUCLEOTIDE SEQUENCE [LARGE SCALE GENOMIC DNA]</scope>
    <source>
        <strain evidence="4">SpSt-418</strain>
    </source>
</reference>
<dbReference type="EMBL" id="DSRU01000086">
    <property type="protein sequence ID" value="HFM97502.1"/>
    <property type="molecule type" value="Genomic_DNA"/>
</dbReference>
<dbReference type="GO" id="GO:0034220">
    <property type="term" value="P:monoatomic ion transmembrane transport"/>
    <property type="evidence" value="ECO:0007669"/>
    <property type="project" value="UniProtKB-KW"/>
</dbReference>
<dbReference type="InterPro" id="IPR036291">
    <property type="entry name" value="NAD(P)-bd_dom_sf"/>
</dbReference>
<feature type="transmembrane region" description="Helical" evidence="2">
    <location>
        <begin position="299"/>
        <end position="321"/>
    </location>
</feature>
<keyword evidence="2" id="KW-1133">Transmembrane helix</keyword>
<dbReference type="GO" id="GO:0006813">
    <property type="term" value="P:potassium ion transport"/>
    <property type="evidence" value="ECO:0007669"/>
    <property type="project" value="InterPro"/>
</dbReference>
<dbReference type="Pfam" id="PF02254">
    <property type="entry name" value="TrkA_N"/>
    <property type="match status" value="2"/>
</dbReference>
<dbReference type="Pfam" id="PF07885">
    <property type="entry name" value="Ion_trans_2"/>
    <property type="match status" value="1"/>
</dbReference>
<dbReference type="InterPro" id="IPR013099">
    <property type="entry name" value="K_chnl_dom"/>
</dbReference>